<name>A0A6A0H137_HYAAZ</name>
<reference evidence="15" key="2">
    <citation type="journal article" date="2018" name="Environ. Sci. Technol.">
        <title>The Toxicogenome of Hyalella azteca: A Model for Sediment Ecotoxicology and Evolutionary Toxicology.</title>
        <authorList>
            <person name="Poynton H.C."/>
            <person name="Hasenbein S."/>
            <person name="Benoit J.B."/>
            <person name="Sepulveda M.S."/>
            <person name="Poelchau M.F."/>
            <person name="Hughes D.S.T."/>
            <person name="Murali S.C."/>
            <person name="Chen S."/>
            <person name="Glastad K.M."/>
            <person name="Goodisman M.A.D."/>
            <person name="Werren J.H."/>
            <person name="Vineis J.H."/>
            <person name="Bowen J.L."/>
            <person name="Friedrich M."/>
            <person name="Jones J."/>
            <person name="Robertson H.M."/>
            <person name="Feyereisen R."/>
            <person name="Mechler-Hickson A."/>
            <person name="Mathers N."/>
            <person name="Lee C.E."/>
            <person name="Colbourne J.K."/>
            <person name="Biales A."/>
            <person name="Johnston J.S."/>
            <person name="Wellborn G.A."/>
            <person name="Rosendale A.J."/>
            <person name="Cridge A.G."/>
            <person name="Munoz-Torres M.C."/>
            <person name="Bain P.A."/>
            <person name="Manny A.R."/>
            <person name="Major K.M."/>
            <person name="Lambert F.N."/>
            <person name="Vulpe C.D."/>
            <person name="Tuck P."/>
            <person name="Blalock B.J."/>
            <person name="Lin Y.Y."/>
            <person name="Smith M.E."/>
            <person name="Ochoa-Acuna H."/>
            <person name="Chen M.M."/>
            <person name="Childers C.P."/>
            <person name="Qu J."/>
            <person name="Dugan S."/>
            <person name="Lee S.L."/>
            <person name="Chao H."/>
            <person name="Dinh H."/>
            <person name="Han Y."/>
            <person name="Doddapaneni H."/>
            <person name="Worley K.C."/>
            <person name="Muzny D.M."/>
            <person name="Gibbs R.A."/>
            <person name="Richards S."/>
        </authorList>
    </citation>
    <scope>NUCLEOTIDE SEQUENCE</scope>
    <source>
        <strain evidence="15">HAZT.00-mixed</strain>
        <tissue evidence="15">Whole organism</tissue>
    </source>
</reference>
<dbReference type="PANTHER" id="PTHR13034:SF2">
    <property type="entry name" value="DYNACTIN SUBUNIT 4"/>
    <property type="match status" value="1"/>
</dbReference>
<dbReference type="EMBL" id="JQDR03009526">
    <property type="protein sequence ID" value="KAA0195581.1"/>
    <property type="molecule type" value="Genomic_DNA"/>
</dbReference>
<evidence type="ECO:0000256" key="7">
    <source>
        <dbReference type="ARBA" id="ARBA00022553"/>
    </source>
</evidence>
<gene>
    <name evidence="15" type="ORF">HAZT_HAZT006321</name>
</gene>
<dbReference type="GO" id="GO:0005869">
    <property type="term" value="C:dynactin complex"/>
    <property type="evidence" value="ECO:0007669"/>
    <property type="project" value="InterPro"/>
</dbReference>
<dbReference type="AlphaFoldDB" id="A0A6A0H137"/>
<organism evidence="15">
    <name type="scientific">Hyalella azteca</name>
    <name type="common">Amphipod</name>
    <dbReference type="NCBI Taxonomy" id="294128"/>
    <lineage>
        <taxon>Eukaryota</taxon>
        <taxon>Metazoa</taxon>
        <taxon>Ecdysozoa</taxon>
        <taxon>Arthropoda</taxon>
        <taxon>Crustacea</taxon>
        <taxon>Multicrustacea</taxon>
        <taxon>Malacostraca</taxon>
        <taxon>Eumalacostraca</taxon>
        <taxon>Peracarida</taxon>
        <taxon>Amphipoda</taxon>
        <taxon>Senticaudata</taxon>
        <taxon>Talitrida</taxon>
        <taxon>Talitroidea</taxon>
        <taxon>Hyalellidae</taxon>
        <taxon>Hyalella</taxon>
    </lineage>
</organism>
<evidence type="ECO:0000313" key="15">
    <source>
        <dbReference type="EMBL" id="KAA0195581.1"/>
    </source>
</evidence>
<protein>
    <recommendedName>
        <fullName evidence="13">Dynactin subunit 4</fullName>
    </recommendedName>
</protein>
<keyword evidence="10" id="KW-0175">Coiled coil</keyword>
<sequence>MAHLFDANLVRLLCSCGLMKPITGIYFCRHCVKLRCSNCVSHELDMRYCPNCLENMPAPEARLKKNRCGNCFDCPSCGQSLSTRLSIQSPDPEQPSRSIQRKLYFLSCSGCRWTSRDVNIPDQTVELTGVDQATGGWPEQEPPNKERILSLLEHYRAVALRDKMDSSLASAKKSLAAINTYAHKFYATKIINVISCTNKAFSCVKGDTPLTSQLTPAEASEEVEGLPDDIFTEPVVLAQVCSVEQRLRSPEQQPSQSSSLYPLHKHMLVKRSLRCRHCEHNLSKPEYNPSSIKFKIQLGA</sequence>
<dbReference type="GO" id="GO:0005938">
    <property type="term" value="C:cell cortex"/>
    <property type="evidence" value="ECO:0007669"/>
    <property type="project" value="UniProtKB-SubCell"/>
</dbReference>
<keyword evidence="5" id="KW-0963">Cytoplasm</keyword>
<dbReference type="GO" id="GO:0001725">
    <property type="term" value="C:stress fiber"/>
    <property type="evidence" value="ECO:0007669"/>
    <property type="project" value="UniProtKB-SubCell"/>
</dbReference>
<accession>A0A6A0H137</accession>
<evidence type="ECO:0000256" key="8">
    <source>
        <dbReference type="ARBA" id="ARBA00022843"/>
    </source>
</evidence>
<comment type="caution">
    <text evidence="15">The sequence shown here is derived from an EMBL/GenBank/DDBJ whole genome shotgun (WGS) entry which is preliminary data.</text>
</comment>
<dbReference type="GO" id="GO:0030016">
    <property type="term" value="C:myofibril"/>
    <property type="evidence" value="ECO:0007669"/>
    <property type="project" value="UniProtKB-SubCell"/>
</dbReference>
<evidence type="ECO:0000256" key="11">
    <source>
        <dbReference type="ARBA" id="ARBA00023212"/>
    </source>
</evidence>
<keyword evidence="8" id="KW-0832">Ubl conjugation</keyword>
<reference evidence="15" key="3">
    <citation type="submission" date="2019-06" db="EMBL/GenBank/DDBJ databases">
        <authorList>
            <person name="Poynton C."/>
            <person name="Hasenbein S."/>
            <person name="Benoit J.B."/>
            <person name="Sepulveda M.S."/>
            <person name="Poelchau M.F."/>
            <person name="Murali S.C."/>
            <person name="Chen S."/>
            <person name="Glastad K.M."/>
            <person name="Werren J.H."/>
            <person name="Vineis J.H."/>
            <person name="Bowen J.L."/>
            <person name="Friedrich M."/>
            <person name="Jones J."/>
            <person name="Robertson H.M."/>
            <person name="Feyereisen R."/>
            <person name="Mechler-Hickson A."/>
            <person name="Mathers N."/>
            <person name="Lee C.E."/>
            <person name="Colbourne J.K."/>
            <person name="Biales A."/>
            <person name="Johnston J.S."/>
            <person name="Wellborn G.A."/>
            <person name="Rosendale A.J."/>
            <person name="Cridge A.G."/>
            <person name="Munoz-Torres M.C."/>
            <person name="Bain P.A."/>
            <person name="Manny A.R."/>
            <person name="Major K.M."/>
            <person name="Lambert F.N."/>
            <person name="Vulpe C.D."/>
            <person name="Tuck P."/>
            <person name="Blalock B.J."/>
            <person name="Lin Y.-Y."/>
            <person name="Smith M.E."/>
            <person name="Ochoa-Acuna H."/>
            <person name="Chen M.-J.M."/>
            <person name="Childers C.P."/>
            <person name="Qu J."/>
            <person name="Dugan S."/>
            <person name="Lee S.L."/>
            <person name="Chao H."/>
            <person name="Dinh H."/>
            <person name="Han Y."/>
            <person name="Doddapaneni H."/>
            <person name="Worley K.C."/>
            <person name="Muzny D.M."/>
            <person name="Gibbs R.A."/>
            <person name="Richards S."/>
        </authorList>
    </citation>
    <scope>NUCLEOTIDE SEQUENCE</scope>
    <source>
        <strain evidence="15">HAZT.00-mixed</strain>
        <tissue evidence="15">Whole organism</tissue>
    </source>
</reference>
<evidence type="ECO:0000256" key="1">
    <source>
        <dbReference type="ARBA" id="ARBA00004300"/>
    </source>
</evidence>
<evidence type="ECO:0000256" key="10">
    <source>
        <dbReference type="ARBA" id="ARBA00023054"/>
    </source>
</evidence>
<evidence type="ECO:0000256" key="4">
    <source>
        <dbReference type="ARBA" id="ARBA00004657"/>
    </source>
</evidence>
<comment type="subunit">
    <text evidence="14">Subunit of dynactin, a multiprotein complex part of a tripartite complex with dynein and a adapter, such as BICDL1, BICD2 or HOOK3. The dynactin complex is built around ACTR1A/ACTB filament and consists of an actin-related filament composed of a shoulder domain, a pointed end and a barbed end. Its length is defined by its flexible shoulder domain. The soulder is composed of 2 DCTN1 subunits, 4 DCTN2 and 2 DCTN3. The 4 DCNT2 (via N-terminus) bind the ACTR1A filament and act as molecular rulers to determine the length. The pointed end is important for binding dynein-dynactin cargo adapters. Consists of 4 subunits: ACTR10, DCNT4, DCTN5 and DCTN6. The barbed end is composed of a CAPZA1:CAPZB heterodimers, which binds ACTR1A/ACTB filament and dynactin and stabilizes dynactin. Interacts with ATP7B, but not ATP7A, in a copper-dependent manner. Interacts with ANK2; this interaction is required for localization at costameres. Interacts with N4BP2L1.</text>
</comment>
<dbReference type="OrthoDB" id="283815at2759"/>
<evidence type="ECO:0000256" key="14">
    <source>
        <dbReference type="ARBA" id="ARBA00093507"/>
    </source>
</evidence>
<dbReference type="GO" id="GO:0005813">
    <property type="term" value="C:centrosome"/>
    <property type="evidence" value="ECO:0007669"/>
    <property type="project" value="UniProtKB-SubCell"/>
</dbReference>
<evidence type="ECO:0000256" key="12">
    <source>
        <dbReference type="ARBA" id="ARBA00034776"/>
    </source>
</evidence>
<evidence type="ECO:0000256" key="2">
    <source>
        <dbReference type="ARBA" id="ARBA00004529"/>
    </source>
</evidence>
<dbReference type="PANTHER" id="PTHR13034">
    <property type="entry name" value="DYNACTIN P62 SUBUNIT"/>
    <property type="match status" value="1"/>
</dbReference>
<dbReference type="InterPro" id="IPR008603">
    <property type="entry name" value="DCTN4"/>
</dbReference>
<evidence type="ECO:0000256" key="6">
    <source>
        <dbReference type="ARBA" id="ARBA00022499"/>
    </source>
</evidence>
<keyword evidence="7" id="KW-0597">Phosphoprotein</keyword>
<dbReference type="Proteomes" id="UP000711488">
    <property type="component" value="Unassembled WGS sequence"/>
</dbReference>
<keyword evidence="11" id="KW-0206">Cytoskeleton</keyword>
<comment type="similarity">
    <text evidence="12">Belongs to the dynactin subunit 4 family.</text>
</comment>
<comment type="subcellular location">
    <subcellularLocation>
        <location evidence="3">Cytoplasm</location>
        <location evidence="3">Cell cortex</location>
    </subcellularLocation>
    <subcellularLocation>
        <location evidence="1">Cytoplasm</location>
        <location evidence="1">Cytoskeleton</location>
        <location evidence="1">Microtubule organizing center</location>
        <location evidence="1">Centrosome</location>
    </subcellularLocation>
    <subcellularLocation>
        <location evidence="2">Cytoplasm</location>
        <location evidence="2">Cytoskeleton</location>
        <location evidence="2">Stress fiber</location>
    </subcellularLocation>
    <subcellularLocation>
        <location evidence="4">Cytoplasm</location>
        <location evidence="4">Myofibril</location>
    </subcellularLocation>
</comment>
<keyword evidence="6" id="KW-1017">Isopeptide bond</keyword>
<evidence type="ECO:0000256" key="5">
    <source>
        <dbReference type="ARBA" id="ARBA00022490"/>
    </source>
</evidence>
<evidence type="ECO:0000256" key="3">
    <source>
        <dbReference type="ARBA" id="ARBA00004544"/>
    </source>
</evidence>
<proteinExistence type="inferred from homology"/>
<dbReference type="Pfam" id="PF05502">
    <property type="entry name" value="Dynactin_p62"/>
    <property type="match status" value="2"/>
</dbReference>
<keyword evidence="9" id="KW-0007">Acetylation</keyword>
<reference evidence="15" key="1">
    <citation type="submission" date="2014-08" db="EMBL/GenBank/DDBJ databases">
        <authorList>
            <person name="Murali S."/>
            <person name="Richards S."/>
            <person name="Bandaranaike D."/>
            <person name="Bellair M."/>
            <person name="Blankenburg K."/>
            <person name="Chao H."/>
            <person name="Dinh H."/>
            <person name="Doddapaneni H."/>
            <person name="Dugan-Rocha S."/>
            <person name="Elkadiri S."/>
            <person name="Gnanaolivu R."/>
            <person name="Hughes D."/>
            <person name="Lee S."/>
            <person name="Li M."/>
            <person name="Ming W."/>
            <person name="Munidasa M."/>
            <person name="Muniz J."/>
            <person name="Nguyen L."/>
            <person name="Osuji N."/>
            <person name="Pu L.-L."/>
            <person name="Puazo M."/>
            <person name="Skinner E."/>
            <person name="Qu C."/>
            <person name="Quiroz J."/>
            <person name="Raj R."/>
            <person name="Weissenberger G."/>
            <person name="Xin Y."/>
            <person name="Zou X."/>
            <person name="Han Y."/>
            <person name="Worley K."/>
            <person name="Muzny D."/>
            <person name="Gibbs R."/>
        </authorList>
    </citation>
    <scope>NUCLEOTIDE SEQUENCE</scope>
    <source>
        <strain evidence="15">HAZT.00-mixed</strain>
        <tissue evidence="15">Whole organism</tissue>
    </source>
</reference>
<evidence type="ECO:0000256" key="13">
    <source>
        <dbReference type="ARBA" id="ARBA00034864"/>
    </source>
</evidence>
<evidence type="ECO:0000256" key="9">
    <source>
        <dbReference type="ARBA" id="ARBA00022990"/>
    </source>
</evidence>